<comment type="caution">
    <text evidence="3">The sequence shown here is derived from an EMBL/GenBank/DDBJ whole genome shotgun (WGS) entry which is preliminary data.</text>
</comment>
<evidence type="ECO:0000313" key="2">
    <source>
        <dbReference type="EMBL" id="KAF7600732.1"/>
    </source>
</evidence>
<dbReference type="RefSeq" id="WP_095523080.1">
    <property type="nucleotide sequence ID" value="NZ_MDUX01000002.1"/>
</dbReference>
<reference evidence="2 5" key="1">
    <citation type="submission" date="2016-08" db="EMBL/GenBank/DDBJ databases">
        <title>Candidatus Dactylopiibacterium carminicum genome sequence.</title>
        <authorList>
            <person name="Ramirez-Puebla S.T."/>
            <person name="Ormeno-Orrillo E."/>
            <person name="Vera-Ponce De Leon A."/>
            <person name="Luis L."/>
            <person name="Sanchez-Flores A."/>
            <person name="Monica R."/>
            <person name="Martinez-Romero E."/>
        </authorList>
    </citation>
    <scope>NUCLEOTIDE SEQUENCE [LARGE SCALE GENOMIC DNA]</scope>
    <source>
        <strain evidence="2">END1</strain>
    </source>
</reference>
<sequence>MARYRIVFGGNLREDVEPVTAKARIAKRFALSPENTGKLFSGCRVILKHDLDEATGQAYAARLTQLGMLVQLEHLEETPAAAVATSDGEAAMLNTMARIHSNLARAEAVLQGTARTEQDTQPNLATQGLAMPEEEHSPSVETQTPVQESVAAGSTEPPPAETPARLDETAPLARAAREALPEANAPARSLALAGSFVCPHCGSTHRLELGLQISTATTQHQHSA</sequence>
<protein>
    <submittedName>
        <fullName evidence="3">Uncharacterized protein</fullName>
    </submittedName>
</protein>
<dbReference type="EMBL" id="NMRN01000021">
    <property type="protein sequence ID" value="PAS93199.1"/>
    <property type="molecule type" value="Genomic_DNA"/>
</dbReference>
<dbReference type="Proteomes" id="UP000216107">
    <property type="component" value="Unassembled WGS sequence"/>
</dbReference>
<dbReference type="EMBL" id="MDUX01000002">
    <property type="protein sequence ID" value="KAF7600732.1"/>
    <property type="molecule type" value="Genomic_DNA"/>
</dbReference>
<accession>A0A272ESX9</accession>
<dbReference type="Proteomes" id="UP000623509">
    <property type="component" value="Unassembled WGS sequence"/>
</dbReference>
<proteinExistence type="predicted"/>
<evidence type="ECO:0000313" key="4">
    <source>
        <dbReference type="Proteomes" id="UP000216107"/>
    </source>
</evidence>
<name>A0A272ESX9_9RHOO</name>
<reference evidence="3 4" key="2">
    <citation type="submission" date="2017-07" db="EMBL/GenBank/DDBJ databases">
        <title>Candidatus Dactylopiibacterium carminicum, a nitrogen-fixing symbiont of the cochineal insect Dactylopius coccus and Dactylopius opuntiae (Hemiptera: Coccoidea: Dactylopiidae).</title>
        <authorList>
            <person name="Vera A."/>
        </authorList>
    </citation>
    <scope>NUCLEOTIDE SEQUENCE [LARGE SCALE GENOMIC DNA]</scope>
    <source>
        <strain evidence="3 4">NFDCM</strain>
    </source>
</reference>
<evidence type="ECO:0000256" key="1">
    <source>
        <dbReference type="SAM" id="MobiDB-lite"/>
    </source>
</evidence>
<keyword evidence="5" id="KW-1185">Reference proteome</keyword>
<dbReference type="AlphaFoldDB" id="A0A272ESX9"/>
<feature type="region of interest" description="Disordered" evidence="1">
    <location>
        <begin position="131"/>
        <end position="166"/>
    </location>
</feature>
<organism evidence="3 4">
    <name type="scientific">Candidatus Dactylopiibacterium carminicum</name>
    <dbReference type="NCBI Taxonomy" id="857335"/>
    <lineage>
        <taxon>Bacteria</taxon>
        <taxon>Pseudomonadati</taxon>
        <taxon>Pseudomonadota</taxon>
        <taxon>Betaproteobacteria</taxon>
        <taxon>Rhodocyclales</taxon>
        <taxon>Rhodocyclaceae</taxon>
        <taxon>Candidatus Dactylopiibacterium</taxon>
    </lineage>
</organism>
<evidence type="ECO:0000313" key="3">
    <source>
        <dbReference type="EMBL" id="PAS93199.1"/>
    </source>
</evidence>
<gene>
    <name evidence="2" type="ORF">BGI27_01130</name>
    <name evidence="3" type="ORF">CGU29_08730</name>
</gene>
<evidence type="ECO:0000313" key="5">
    <source>
        <dbReference type="Proteomes" id="UP000623509"/>
    </source>
</evidence>